<comment type="caution">
    <text evidence="2">The sequence shown here is derived from an EMBL/GenBank/DDBJ whole genome shotgun (WGS) entry which is preliminary data.</text>
</comment>
<evidence type="ECO:0000256" key="1">
    <source>
        <dbReference type="SAM" id="MobiDB-lite"/>
    </source>
</evidence>
<gene>
    <name evidence="2" type="ORF">HGRIS_011860</name>
</gene>
<name>A0ABR3JWJ7_9AGAR</name>
<evidence type="ECO:0000313" key="2">
    <source>
        <dbReference type="EMBL" id="KAL0960226.1"/>
    </source>
</evidence>
<keyword evidence="3" id="KW-1185">Reference proteome</keyword>
<accession>A0ABR3JWJ7</accession>
<dbReference type="EMBL" id="JASNQZ010000002">
    <property type="protein sequence ID" value="KAL0960226.1"/>
    <property type="molecule type" value="Genomic_DNA"/>
</dbReference>
<protein>
    <submittedName>
        <fullName evidence="2">Uncharacterized protein</fullName>
    </submittedName>
</protein>
<feature type="compositionally biased region" description="Polar residues" evidence="1">
    <location>
        <begin position="30"/>
        <end position="44"/>
    </location>
</feature>
<dbReference type="Proteomes" id="UP001556367">
    <property type="component" value="Unassembled WGS sequence"/>
</dbReference>
<proteinExistence type="predicted"/>
<feature type="region of interest" description="Disordered" evidence="1">
    <location>
        <begin position="14"/>
        <end position="44"/>
    </location>
</feature>
<feature type="compositionally biased region" description="Pro residues" evidence="1">
    <location>
        <begin position="94"/>
        <end position="104"/>
    </location>
</feature>
<reference evidence="3" key="1">
    <citation type="submission" date="2024-06" db="EMBL/GenBank/DDBJ databases">
        <title>Multi-omics analyses provide insights into the biosynthesis of the anticancer antibiotic pleurotin in Hohenbuehelia grisea.</title>
        <authorList>
            <person name="Weaver J.A."/>
            <person name="Alberti F."/>
        </authorList>
    </citation>
    <scope>NUCLEOTIDE SEQUENCE [LARGE SCALE GENOMIC DNA]</scope>
    <source>
        <strain evidence="3">T-177</strain>
    </source>
</reference>
<sequence length="217" mass="23882">MLIDDIYYRRTPSSLSRHRSAGFPDENHDPTLSSPIDPRSTLQSSLPTQITPLLIQKSTPLSALAPSFLNRSHLVSSQPTPSPVFNQLLSAPATPTPSYPPSPLSQPDSSRPHQGFPTADKLLDQFRAGLIERQISAKNAWELQCRECTSWVRTGVSATIHSFDRRGYFMTLQAHMAGKDCGGARSSVAREASPLSTPSSPFRWISKRWTLAVGITQ</sequence>
<feature type="region of interest" description="Disordered" evidence="1">
    <location>
        <begin position="85"/>
        <end position="118"/>
    </location>
</feature>
<evidence type="ECO:0000313" key="3">
    <source>
        <dbReference type="Proteomes" id="UP001556367"/>
    </source>
</evidence>
<organism evidence="2 3">
    <name type="scientific">Hohenbuehelia grisea</name>
    <dbReference type="NCBI Taxonomy" id="104357"/>
    <lineage>
        <taxon>Eukaryota</taxon>
        <taxon>Fungi</taxon>
        <taxon>Dikarya</taxon>
        <taxon>Basidiomycota</taxon>
        <taxon>Agaricomycotina</taxon>
        <taxon>Agaricomycetes</taxon>
        <taxon>Agaricomycetidae</taxon>
        <taxon>Agaricales</taxon>
        <taxon>Pleurotineae</taxon>
        <taxon>Pleurotaceae</taxon>
        <taxon>Hohenbuehelia</taxon>
    </lineage>
</organism>